<gene>
    <name evidence="1" type="ORF">SAMN02745673_01669</name>
</gene>
<dbReference type="AlphaFoldDB" id="A0A1T4P7N8"/>
<keyword evidence="2" id="KW-1185">Reference proteome</keyword>
<proteinExistence type="predicted"/>
<protein>
    <submittedName>
        <fullName evidence="1">Uncharacterized protein</fullName>
    </submittedName>
</protein>
<evidence type="ECO:0000313" key="1">
    <source>
        <dbReference type="EMBL" id="SJZ87600.1"/>
    </source>
</evidence>
<accession>A0A1T4P7N8</accession>
<dbReference type="EMBL" id="FUWS01000004">
    <property type="protein sequence ID" value="SJZ87600.1"/>
    <property type="molecule type" value="Genomic_DNA"/>
</dbReference>
<name>A0A1T4P7N8_9ACTN</name>
<evidence type="ECO:0000313" key="2">
    <source>
        <dbReference type="Proteomes" id="UP000190637"/>
    </source>
</evidence>
<organism evidence="1 2">
    <name type="scientific">Marinactinospora thermotolerans DSM 45154</name>
    <dbReference type="NCBI Taxonomy" id="1122192"/>
    <lineage>
        <taxon>Bacteria</taxon>
        <taxon>Bacillati</taxon>
        <taxon>Actinomycetota</taxon>
        <taxon>Actinomycetes</taxon>
        <taxon>Streptosporangiales</taxon>
        <taxon>Nocardiopsidaceae</taxon>
        <taxon>Marinactinospora</taxon>
    </lineage>
</organism>
<sequence>MLVVEDGVDEAAECFGGGVADGGGADDEVGEAFESEEGAVGVAGFGDAVGVEQDAVAGLEPESLDAAFEGCVEEAGQAEGGFGGSFEGVVDDALVADEQGWGWPQLVQSRVPVVRWSWRKMPVQNWSGSQVERAWSMRAVSLSRPFPVRRALRQAAMATEVARPEARSWPMESRMAACRVSEVRAWSKASPPRL</sequence>
<reference evidence="1 2" key="1">
    <citation type="submission" date="2017-02" db="EMBL/GenBank/DDBJ databases">
        <authorList>
            <person name="Peterson S.W."/>
        </authorList>
    </citation>
    <scope>NUCLEOTIDE SEQUENCE [LARGE SCALE GENOMIC DNA]</scope>
    <source>
        <strain evidence="1 2">DSM 45154</strain>
    </source>
</reference>
<dbReference type="Proteomes" id="UP000190637">
    <property type="component" value="Unassembled WGS sequence"/>
</dbReference>